<dbReference type="InterPro" id="IPR036396">
    <property type="entry name" value="Cyt_P450_sf"/>
</dbReference>
<keyword evidence="8" id="KW-0408">Iron</keyword>
<evidence type="ECO:0000256" key="5">
    <source>
        <dbReference type="ARBA" id="ARBA00022723"/>
    </source>
</evidence>
<dbReference type="Gene3D" id="1.10.630.10">
    <property type="entry name" value="Cytochrome P450"/>
    <property type="match status" value="1"/>
</dbReference>
<name>A0A3Q7GRD4_SOLLC</name>
<dbReference type="GO" id="GO:0016020">
    <property type="term" value="C:membrane"/>
    <property type="evidence" value="ECO:0007669"/>
    <property type="project" value="UniProtKB-SubCell"/>
</dbReference>
<dbReference type="Proteomes" id="UP000004994">
    <property type="component" value="Chromosome 6"/>
</dbReference>
<dbReference type="PANTHER" id="PTHR47955">
    <property type="entry name" value="CYTOCHROME P450 FAMILY 71 PROTEIN"/>
    <property type="match status" value="1"/>
</dbReference>
<dbReference type="PANTHER" id="PTHR47955:SF9">
    <property type="entry name" value="PREMNASPIRODIENE OXYGENASE-LIKE"/>
    <property type="match status" value="1"/>
</dbReference>
<evidence type="ECO:0000256" key="6">
    <source>
        <dbReference type="ARBA" id="ARBA00022989"/>
    </source>
</evidence>
<keyword evidence="5" id="KW-0479">Metal-binding</keyword>
<evidence type="ECO:0000256" key="10">
    <source>
        <dbReference type="ARBA" id="ARBA00023136"/>
    </source>
</evidence>
<keyword evidence="10 11" id="KW-0472">Membrane</keyword>
<comment type="similarity">
    <text evidence="2">Belongs to the cytochrome P450 family.</text>
</comment>
<dbReference type="Pfam" id="PF00067">
    <property type="entry name" value="p450"/>
    <property type="match status" value="1"/>
</dbReference>
<dbReference type="GO" id="GO:0004497">
    <property type="term" value="F:monooxygenase activity"/>
    <property type="evidence" value="ECO:0007669"/>
    <property type="project" value="UniProtKB-KW"/>
</dbReference>
<keyword evidence="6 11" id="KW-1133">Transmembrane helix</keyword>
<proteinExistence type="inferred from homology"/>
<evidence type="ECO:0000256" key="2">
    <source>
        <dbReference type="ARBA" id="ARBA00010617"/>
    </source>
</evidence>
<keyword evidence="9" id="KW-0503">Monooxygenase</keyword>
<evidence type="ECO:0000256" key="11">
    <source>
        <dbReference type="SAM" id="Phobius"/>
    </source>
</evidence>
<dbReference type="GO" id="GO:0005506">
    <property type="term" value="F:iron ion binding"/>
    <property type="evidence" value="ECO:0007669"/>
    <property type="project" value="InterPro"/>
</dbReference>
<dbReference type="GO" id="GO:0020037">
    <property type="term" value="F:heme binding"/>
    <property type="evidence" value="ECO:0007669"/>
    <property type="project" value="InterPro"/>
</dbReference>
<reference evidence="12" key="1">
    <citation type="journal article" date="2012" name="Nature">
        <title>The tomato genome sequence provides insights into fleshy fruit evolution.</title>
        <authorList>
            <consortium name="Tomato Genome Consortium"/>
        </authorList>
    </citation>
    <scope>NUCLEOTIDE SEQUENCE [LARGE SCALE GENOMIC DNA]</scope>
    <source>
        <strain evidence="12">cv. Heinz 1706</strain>
    </source>
</reference>
<dbReference type="PRINTS" id="PR00463">
    <property type="entry name" value="EP450I"/>
</dbReference>
<accession>A0A3Q7GRD4</accession>
<evidence type="ECO:0000256" key="8">
    <source>
        <dbReference type="ARBA" id="ARBA00023004"/>
    </source>
</evidence>
<dbReference type="InterPro" id="IPR001128">
    <property type="entry name" value="Cyt_P450"/>
</dbReference>
<evidence type="ECO:0000256" key="3">
    <source>
        <dbReference type="ARBA" id="ARBA00022617"/>
    </source>
</evidence>
<dbReference type="EnsemblPlants" id="Solyc06g034238.1.1">
    <property type="protein sequence ID" value="Solyc06g034238.1.1"/>
    <property type="gene ID" value="Solyc06g034238.1"/>
</dbReference>
<evidence type="ECO:0000256" key="9">
    <source>
        <dbReference type="ARBA" id="ARBA00023033"/>
    </source>
</evidence>
<evidence type="ECO:0000256" key="4">
    <source>
        <dbReference type="ARBA" id="ARBA00022692"/>
    </source>
</evidence>
<keyword evidence="13" id="KW-1185">Reference proteome</keyword>
<reference evidence="12" key="2">
    <citation type="submission" date="2019-01" db="UniProtKB">
        <authorList>
            <consortium name="EnsemblPlants"/>
        </authorList>
    </citation>
    <scope>IDENTIFICATION</scope>
    <source>
        <strain evidence="12">cv. Heinz 1706</strain>
    </source>
</reference>
<organism evidence="12">
    <name type="scientific">Solanum lycopersicum</name>
    <name type="common">Tomato</name>
    <name type="synonym">Lycopersicon esculentum</name>
    <dbReference type="NCBI Taxonomy" id="4081"/>
    <lineage>
        <taxon>Eukaryota</taxon>
        <taxon>Viridiplantae</taxon>
        <taxon>Streptophyta</taxon>
        <taxon>Embryophyta</taxon>
        <taxon>Tracheophyta</taxon>
        <taxon>Spermatophyta</taxon>
        <taxon>Magnoliopsida</taxon>
        <taxon>eudicotyledons</taxon>
        <taxon>Gunneridae</taxon>
        <taxon>Pentapetalae</taxon>
        <taxon>asterids</taxon>
        <taxon>lamiids</taxon>
        <taxon>Solanales</taxon>
        <taxon>Solanaceae</taxon>
        <taxon>Solanoideae</taxon>
        <taxon>Solaneae</taxon>
        <taxon>Solanum</taxon>
        <taxon>Solanum subgen. Lycopersicon</taxon>
    </lineage>
</organism>
<keyword evidence="3" id="KW-0349">Heme</keyword>
<dbReference type="Gramene" id="Solyc06g034238.1.1">
    <property type="protein sequence ID" value="Solyc06g034238.1.1"/>
    <property type="gene ID" value="Solyc06g034238.1"/>
</dbReference>
<evidence type="ECO:0000256" key="7">
    <source>
        <dbReference type="ARBA" id="ARBA00023002"/>
    </source>
</evidence>
<keyword evidence="7" id="KW-0560">Oxidoreductase</keyword>
<evidence type="ECO:0000256" key="1">
    <source>
        <dbReference type="ARBA" id="ARBA00004370"/>
    </source>
</evidence>
<dbReference type="InParanoid" id="A0A3Q7GRD4"/>
<dbReference type="AlphaFoldDB" id="A0A3Q7GRD4"/>
<keyword evidence="4 11" id="KW-0812">Transmembrane</keyword>
<sequence>MYSSLFTIVSLVIFFFLHHLIGRGFLHPTLRNLAQRYGGVMYLQIGEIPVVIVSSSTIAKQLLTTHDLAFSDRPQSTSTTILFYNNKDIVFSLYDNYCKQMRKICKVPTF</sequence>
<dbReference type="OMA" id="CKICVME"/>
<evidence type="ECO:0000313" key="13">
    <source>
        <dbReference type="Proteomes" id="UP000004994"/>
    </source>
</evidence>
<protein>
    <recommendedName>
        <fullName evidence="14">Cytochrome P450</fullName>
    </recommendedName>
</protein>
<dbReference type="InterPro" id="IPR002401">
    <property type="entry name" value="Cyt_P450_E_grp-I"/>
</dbReference>
<comment type="subcellular location">
    <subcellularLocation>
        <location evidence="1">Membrane</location>
    </subcellularLocation>
</comment>
<dbReference type="SUPFAM" id="SSF48264">
    <property type="entry name" value="Cytochrome P450"/>
    <property type="match status" value="1"/>
</dbReference>
<dbReference type="GO" id="GO:0016705">
    <property type="term" value="F:oxidoreductase activity, acting on paired donors, with incorporation or reduction of molecular oxygen"/>
    <property type="evidence" value="ECO:0007669"/>
    <property type="project" value="InterPro"/>
</dbReference>
<evidence type="ECO:0000313" key="12">
    <source>
        <dbReference type="EnsemblPlants" id="Solyc06g034238.1.1"/>
    </source>
</evidence>
<evidence type="ECO:0008006" key="14">
    <source>
        <dbReference type="Google" id="ProtNLM"/>
    </source>
</evidence>
<feature type="transmembrane region" description="Helical" evidence="11">
    <location>
        <begin position="6"/>
        <end position="26"/>
    </location>
</feature>